<feature type="compositionally biased region" description="Basic and acidic residues" evidence="1">
    <location>
        <begin position="350"/>
        <end position="360"/>
    </location>
</feature>
<evidence type="ECO:0000313" key="2">
    <source>
        <dbReference type="EMBL" id="KAF5585102.1"/>
    </source>
</evidence>
<keyword evidence="3" id="KW-1185">Reference proteome</keyword>
<feature type="compositionally biased region" description="Pro residues" evidence="1">
    <location>
        <begin position="361"/>
        <end position="372"/>
    </location>
</feature>
<sequence>MPKYGFLLRSAILVQFPDLSVKVRFSEERPKPANADDGSPPPAQAPILVQKLLRPDTMYCLFDAAPPGLTHIFFTLPPHQQRFVVGQTLTERRLTVLYREISTDPTYRPRNPAQGLGSLNFTKDDTNPDAVFNWGQRIMNVENYGRELVKKLRDPERMMKDGKYLFEDEFITSAVMALHLNDRILELVIGDLNKLAALPGDSRFQLSTPSKRSALLPPLPRKSKPVQVPRCVALFRPRPPSPRLEAQLVTQHAESLRQKRAIERARNPAPPRQIIIADNRYFDFNIYPVRQREFVPSNTVLPVDLIFSLRQPDPKYFNTPLIKLVIAIPFETIQKKKPSAKSTEYMIPDETNKTKTDDPRPPFTPLLGPNPDPPMPTMLSNMRFNIIKHFGTKNEGFENHLVLEVIPRSAAGVDVSLVRDASFLMSGVEIVSYEGPGVLEPKPYVHLLQYHRFYEKAPLKEGTQVVVKPL</sequence>
<name>A0A8H5L498_9HYPO</name>
<organism evidence="2 3">
    <name type="scientific">Fusarium pseudocircinatum</name>
    <dbReference type="NCBI Taxonomy" id="56676"/>
    <lineage>
        <taxon>Eukaryota</taxon>
        <taxon>Fungi</taxon>
        <taxon>Dikarya</taxon>
        <taxon>Ascomycota</taxon>
        <taxon>Pezizomycotina</taxon>
        <taxon>Sordariomycetes</taxon>
        <taxon>Hypocreomycetidae</taxon>
        <taxon>Hypocreales</taxon>
        <taxon>Nectriaceae</taxon>
        <taxon>Fusarium</taxon>
        <taxon>Fusarium fujikuroi species complex</taxon>
    </lineage>
</organism>
<evidence type="ECO:0000313" key="3">
    <source>
        <dbReference type="Proteomes" id="UP000546213"/>
    </source>
</evidence>
<dbReference type="AlphaFoldDB" id="A0A8H5L498"/>
<dbReference type="Proteomes" id="UP000546213">
    <property type="component" value="Unassembled WGS sequence"/>
</dbReference>
<proteinExistence type="predicted"/>
<reference evidence="2 3" key="1">
    <citation type="submission" date="2020-05" db="EMBL/GenBank/DDBJ databases">
        <title>Identification and distribution of gene clusters putatively required for synthesis of sphingolipid metabolism inhibitors in phylogenetically diverse species of the filamentous fungus Fusarium.</title>
        <authorList>
            <person name="Kim H.-S."/>
            <person name="Busman M."/>
            <person name="Brown D.W."/>
            <person name="Divon H."/>
            <person name="Uhlig S."/>
            <person name="Proctor R.H."/>
        </authorList>
    </citation>
    <scope>NUCLEOTIDE SEQUENCE [LARGE SCALE GENOMIC DNA]</scope>
    <source>
        <strain evidence="2 3">NRRL 36939</strain>
    </source>
</reference>
<gene>
    <name evidence="2" type="ORF">FPCIR_8460</name>
</gene>
<dbReference type="EMBL" id="JAAOAS010000214">
    <property type="protein sequence ID" value="KAF5585102.1"/>
    <property type="molecule type" value="Genomic_DNA"/>
</dbReference>
<accession>A0A8H5L498</accession>
<comment type="caution">
    <text evidence="2">The sequence shown here is derived from an EMBL/GenBank/DDBJ whole genome shotgun (WGS) entry which is preliminary data.</text>
</comment>
<protein>
    <submittedName>
        <fullName evidence="2">Tol</fullName>
    </submittedName>
</protein>
<dbReference type="OrthoDB" id="3029913at2759"/>
<evidence type="ECO:0000256" key="1">
    <source>
        <dbReference type="SAM" id="MobiDB-lite"/>
    </source>
</evidence>
<feature type="region of interest" description="Disordered" evidence="1">
    <location>
        <begin position="349"/>
        <end position="372"/>
    </location>
</feature>